<feature type="transmembrane region" description="Helical" evidence="3">
    <location>
        <begin position="93"/>
        <end position="109"/>
    </location>
</feature>
<comment type="subcellular location">
    <subcellularLocation>
        <location evidence="1">Endomembrane system</location>
        <topology evidence="1">Multi-pass membrane protein</topology>
    </subcellularLocation>
    <subcellularLocation>
        <location evidence="2">Membrane</location>
        <topology evidence="2">Multi-pass membrane protein</topology>
    </subcellularLocation>
</comment>
<feature type="transmembrane region" description="Helical" evidence="3">
    <location>
        <begin position="185"/>
        <end position="206"/>
    </location>
</feature>
<feature type="transmembrane region" description="Helical" evidence="3">
    <location>
        <begin position="115"/>
        <end position="131"/>
    </location>
</feature>
<reference evidence="5 6" key="1">
    <citation type="journal article" date="2019" name="Sci. Rep.">
        <title>Sulfobacillus thermotolerans: new insights into resistance and metabolic capacities of acidophilic chemolithotrophs.</title>
        <authorList>
            <person name="Panyushkina A.E."/>
            <person name="Babenko V.V."/>
            <person name="Nikitina A.S."/>
            <person name="Selezneva O.V."/>
            <person name="Tsaplina I.A."/>
            <person name="Letarova M.A."/>
            <person name="Kostryukova E.S."/>
            <person name="Letarov A.V."/>
        </authorList>
    </citation>
    <scope>NUCLEOTIDE SEQUENCE [LARGE SCALE GENOMIC DNA]</scope>
    <source>
        <strain evidence="5 6">Kr1</strain>
    </source>
</reference>
<evidence type="ECO:0000313" key="6">
    <source>
        <dbReference type="Proteomes" id="UP000325292"/>
    </source>
</evidence>
<feature type="transmembrane region" description="Helical" evidence="3">
    <location>
        <begin position="247"/>
        <end position="267"/>
    </location>
</feature>
<keyword evidence="2 3" id="KW-0812">Transmembrane</keyword>
<proteinExistence type="predicted"/>
<name>A0ABM6RP99_9FIRM</name>
<evidence type="ECO:0000256" key="3">
    <source>
        <dbReference type="SAM" id="Phobius"/>
    </source>
</evidence>
<dbReference type="PRINTS" id="PR01437">
    <property type="entry name" value="NUOXDRDTASE4"/>
</dbReference>
<feature type="transmembrane region" description="Helical" evidence="3">
    <location>
        <begin position="423"/>
        <end position="443"/>
    </location>
</feature>
<evidence type="ECO:0000313" key="5">
    <source>
        <dbReference type="EMBL" id="AUW93131.1"/>
    </source>
</evidence>
<dbReference type="PANTHER" id="PTHR43507:SF1">
    <property type="entry name" value="NADH-UBIQUINONE OXIDOREDUCTASE CHAIN 4"/>
    <property type="match status" value="1"/>
</dbReference>
<gene>
    <name evidence="5" type="ORF">BXT84_03495</name>
</gene>
<feature type="transmembrane region" description="Helical" evidence="3">
    <location>
        <begin position="279"/>
        <end position="297"/>
    </location>
</feature>
<organism evidence="5 6">
    <name type="scientific">Sulfobacillus thermotolerans</name>
    <dbReference type="NCBI Taxonomy" id="338644"/>
    <lineage>
        <taxon>Bacteria</taxon>
        <taxon>Bacillati</taxon>
        <taxon>Bacillota</taxon>
        <taxon>Clostridia</taxon>
        <taxon>Eubacteriales</taxon>
        <taxon>Clostridiales Family XVII. Incertae Sedis</taxon>
        <taxon>Sulfobacillus</taxon>
    </lineage>
</organism>
<dbReference type="InterPro" id="IPR003918">
    <property type="entry name" value="NADH_UbQ_OxRdtase"/>
</dbReference>
<evidence type="ECO:0000259" key="4">
    <source>
        <dbReference type="Pfam" id="PF00361"/>
    </source>
</evidence>
<protein>
    <submittedName>
        <fullName evidence="5">NADH dehydrogenase</fullName>
    </submittedName>
</protein>
<sequence>MLLYFLIPWMFLILLPWLPQAKTRPLFIAMALSDTLQAIFGLSLGQSFHGSWWPSLGLNIALAVTPFSQPLLWLNGIVLLSIACTNQSPSRDSVFWLSLAYSGVSLAFLSRNLLLYFLGFEIAVLPFYLLVRKEGGTDRRAAALYFLAFSAIAGMFLLAATLTLVVHHITTFDSHVVPRTLQFSVYGLLLVMWAIKTPLWPFHLWLPRTHGEASTPVSMYLSGVALKVAPFGFLSFSSMLAPAIHHASSLLALWGALTVLLGSLLALGQTDLKQTVAQSSIASMGYVLIALSFGTSLGNQAAILIMIGHGLASPLLFLVTSRIYDLIGSRQIQDMTGLYQKSPALVSWLTVGAFAYMGIPGLALFPGEFGVVMVALQRDPVILYLIIPAMLFMAATWLRVLARVHFGHLTRSTSNVSSRTGSVWSAAWLGIPLILIGIAPIWWTHIWNWGGLK</sequence>
<dbReference type="InterPro" id="IPR001750">
    <property type="entry name" value="ND/Mrp_TM"/>
</dbReference>
<dbReference type="Pfam" id="PF00361">
    <property type="entry name" value="Proton_antipo_M"/>
    <property type="match status" value="1"/>
</dbReference>
<keyword evidence="3" id="KW-0472">Membrane</keyword>
<feature type="transmembrane region" description="Helical" evidence="3">
    <location>
        <begin position="303"/>
        <end position="324"/>
    </location>
</feature>
<accession>A0ABM6RP99</accession>
<feature type="transmembrane region" description="Helical" evidence="3">
    <location>
        <begin position="57"/>
        <end position="81"/>
    </location>
</feature>
<dbReference type="PANTHER" id="PTHR43507">
    <property type="entry name" value="NADH-UBIQUINONE OXIDOREDUCTASE CHAIN 4"/>
    <property type="match status" value="1"/>
</dbReference>
<dbReference type="EMBL" id="CP019454">
    <property type="protein sequence ID" value="AUW93131.1"/>
    <property type="molecule type" value="Genomic_DNA"/>
</dbReference>
<evidence type="ECO:0000256" key="2">
    <source>
        <dbReference type="RuleBase" id="RU000320"/>
    </source>
</evidence>
<feature type="transmembrane region" description="Helical" evidence="3">
    <location>
        <begin position="381"/>
        <end position="402"/>
    </location>
</feature>
<evidence type="ECO:0000256" key="1">
    <source>
        <dbReference type="ARBA" id="ARBA00004127"/>
    </source>
</evidence>
<dbReference type="Proteomes" id="UP000325292">
    <property type="component" value="Chromosome"/>
</dbReference>
<keyword evidence="3" id="KW-1133">Transmembrane helix</keyword>
<feature type="transmembrane region" description="Helical" evidence="3">
    <location>
        <begin position="218"/>
        <end position="241"/>
    </location>
</feature>
<keyword evidence="6" id="KW-1185">Reference proteome</keyword>
<feature type="domain" description="NADH:quinone oxidoreductase/Mrp antiporter transmembrane" evidence="4">
    <location>
        <begin position="110"/>
        <end position="386"/>
    </location>
</feature>
<feature type="transmembrane region" description="Helical" evidence="3">
    <location>
        <begin position="345"/>
        <end position="365"/>
    </location>
</feature>
<feature type="transmembrane region" description="Helical" evidence="3">
    <location>
        <begin position="143"/>
        <end position="165"/>
    </location>
</feature>